<dbReference type="GO" id="GO:0009166">
    <property type="term" value="P:nucleotide catabolic process"/>
    <property type="evidence" value="ECO:0007669"/>
    <property type="project" value="InterPro"/>
</dbReference>
<dbReference type="EMBL" id="AP024601">
    <property type="protein sequence ID" value="BCU80811.1"/>
    <property type="molecule type" value="Genomic_DNA"/>
</dbReference>
<dbReference type="Pfam" id="PF00149">
    <property type="entry name" value="Metallophos"/>
    <property type="match status" value="1"/>
</dbReference>
<dbReference type="GO" id="GO:0000166">
    <property type="term" value="F:nucleotide binding"/>
    <property type="evidence" value="ECO:0007669"/>
    <property type="project" value="UniProtKB-KW"/>
</dbReference>
<dbReference type="GO" id="GO:0008768">
    <property type="term" value="F:UDP-sugar diphosphatase activity"/>
    <property type="evidence" value="ECO:0007669"/>
    <property type="project" value="TreeGrafter"/>
</dbReference>
<organism evidence="5 6">
    <name type="scientific">Polycladomyces abyssicola</name>
    <dbReference type="NCBI Taxonomy" id="1125966"/>
    <lineage>
        <taxon>Bacteria</taxon>
        <taxon>Bacillati</taxon>
        <taxon>Bacillota</taxon>
        <taxon>Bacilli</taxon>
        <taxon>Bacillales</taxon>
        <taxon>Thermoactinomycetaceae</taxon>
        <taxon>Polycladomyces</taxon>
    </lineage>
</organism>
<dbReference type="GO" id="GO:0046872">
    <property type="term" value="F:metal ion binding"/>
    <property type="evidence" value="ECO:0007669"/>
    <property type="project" value="InterPro"/>
</dbReference>
<accession>A0A8D5UE59</accession>
<dbReference type="Pfam" id="PF02872">
    <property type="entry name" value="5_nucleotid_C"/>
    <property type="match status" value="1"/>
</dbReference>
<dbReference type="GO" id="GO:0030288">
    <property type="term" value="C:outer membrane-bounded periplasmic space"/>
    <property type="evidence" value="ECO:0007669"/>
    <property type="project" value="TreeGrafter"/>
</dbReference>
<dbReference type="PRINTS" id="PR01607">
    <property type="entry name" value="APYRASEFAMLY"/>
</dbReference>
<evidence type="ECO:0000313" key="6">
    <source>
        <dbReference type="Proteomes" id="UP000677436"/>
    </source>
</evidence>
<dbReference type="CDD" id="cd00845">
    <property type="entry name" value="MPP_UshA_N_like"/>
    <property type="match status" value="1"/>
</dbReference>
<dbReference type="Gene3D" id="3.60.21.10">
    <property type="match status" value="1"/>
</dbReference>
<evidence type="ECO:0000259" key="4">
    <source>
        <dbReference type="Pfam" id="PF02872"/>
    </source>
</evidence>
<proteinExistence type="inferred from homology"/>
<evidence type="ECO:0000256" key="2">
    <source>
        <dbReference type="RuleBase" id="RU362119"/>
    </source>
</evidence>
<keyword evidence="2" id="KW-0547">Nucleotide-binding</keyword>
<dbReference type="PANTHER" id="PTHR11575:SF23">
    <property type="entry name" value="5-NUCLEOTIDASE FAMILY PROTEIN"/>
    <property type="match status" value="1"/>
</dbReference>
<dbReference type="SUPFAM" id="SSF56300">
    <property type="entry name" value="Metallo-dependent phosphatases"/>
    <property type="match status" value="1"/>
</dbReference>
<name>A0A8D5UE59_9BACL</name>
<protein>
    <submittedName>
        <fullName evidence="5">Putative metallophosphoesterase YunD</fullName>
    </submittedName>
</protein>
<dbReference type="PROSITE" id="PS00785">
    <property type="entry name" value="5_NUCLEOTIDASE_1"/>
    <property type="match status" value="1"/>
</dbReference>
<keyword evidence="2" id="KW-0378">Hydrolase</keyword>
<keyword evidence="6" id="KW-1185">Reference proteome</keyword>
<dbReference type="SUPFAM" id="SSF55816">
    <property type="entry name" value="5'-nucleotidase (syn. UDP-sugar hydrolase), C-terminal domain"/>
    <property type="match status" value="1"/>
</dbReference>
<evidence type="ECO:0000259" key="3">
    <source>
        <dbReference type="Pfam" id="PF00149"/>
    </source>
</evidence>
<dbReference type="InterPro" id="IPR004843">
    <property type="entry name" value="Calcineurin-like_PHP"/>
</dbReference>
<feature type="domain" description="Calcineurin-like phosphoesterase" evidence="3">
    <location>
        <begin position="8"/>
        <end position="206"/>
    </location>
</feature>
<sequence>MQEVVRLHLIHTNDIHSRLEAAAGIHTLTSRLIKEIEGRDEGFLLLDIGDHMDRERMETEGTDGRVNVSVMAETGYHAVTLGNNELLTFSRASLDRLYETAPFFVIATNVTPIEGDRPAWLRPWAILQCRGVRVGLLGATIPYPMVYEMMGWQVHDPFLRVREAVQQLRNQVDVLVLLSHLGLPNDRQMAEEVPHLDIILGGHTHHLMEKPERIGQTWIMGAGKFGQYVGHLTLSWDARYKRVADVEGTSLPTEGVPLSKEVLRRIAEGREEAEQFLADTVTTLNQPLSIDWHSESPLGNLLADALRDWVGTDIALVNAGQVLDNLPAGPVTRRLLHRILPHPINPCRLLLTGKQLRRILEESLLEEFQTKVLRGFGFRGEQLGILNVSGMDIEYCAEAPPYQKIRTVRIGGRELEADRDYSVATIDMFTFGVGYPTFQEAKEVRYLLPEFLRDVLAHWIRQPGAVNACKSQRWHQVQVCPAR</sequence>
<comment type="similarity">
    <text evidence="2">Belongs to the 5'-nucleotidase family.</text>
</comment>
<evidence type="ECO:0000313" key="5">
    <source>
        <dbReference type="EMBL" id="BCU80811.1"/>
    </source>
</evidence>
<dbReference type="InterPro" id="IPR006179">
    <property type="entry name" value="5_nucleotidase/apyrase"/>
</dbReference>
<reference evidence="5" key="2">
    <citation type="journal article" date="2021" name="Microbiol. Resour. Announc.">
        <title>Complete Genome Sequence of Polycladomyces abyssicola JIR-001T, Isolated from Hemipelagic Sediment in Deep Seawater.</title>
        <authorList>
            <person name="Tsubouchi T."/>
            <person name="Kaneko Y."/>
        </authorList>
    </citation>
    <scope>NUCLEOTIDE SEQUENCE</scope>
    <source>
        <strain evidence="5">JIR-001</strain>
    </source>
</reference>
<evidence type="ECO:0000256" key="1">
    <source>
        <dbReference type="ARBA" id="ARBA00022729"/>
    </source>
</evidence>
<dbReference type="InterPro" id="IPR029052">
    <property type="entry name" value="Metallo-depent_PP-like"/>
</dbReference>
<feature type="domain" description="5'-Nucleotidase C-terminal" evidence="4">
    <location>
        <begin position="291"/>
        <end position="439"/>
    </location>
</feature>
<dbReference type="GO" id="GO:0008253">
    <property type="term" value="F:5'-nucleotidase activity"/>
    <property type="evidence" value="ECO:0007669"/>
    <property type="project" value="TreeGrafter"/>
</dbReference>
<dbReference type="InterPro" id="IPR008334">
    <property type="entry name" value="5'-Nucleotdase_C"/>
</dbReference>
<keyword evidence="1" id="KW-0732">Signal</keyword>
<reference evidence="5" key="1">
    <citation type="journal article" date="2013" name="Int. J. Syst. Evol. Microbiol.">
        <title>Polycladomyces abyssicola gen. nov., sp. nov., a thermophilic filamentous bacterium isolated from hemipelagic sediment.</title>
        <authorList>
            <person name="Tsubouchi T."/>
            <person name="Shimane Y."/>
            <person name="Mori K."/>
            <person name="Usui K."/>
            <person name="Hiraki T."/>
            <person name="Tame A."/>
            <person name="Uematsu K."/>
            <person name="Maruyama T."/>
            <person name="Hatada Y."/>
        </authorList>
    </citation>
    <scope>NUCLEOTIDE SEQUENCE</scope>
    <source>
        <strain evidence="5">JIR-001</strain>
    </source>
</reference>
<dbReference type="InterPro" id="IPR036907">
    <property type="entry name" value="5'-Nucleotdase_C_sf"/>
</dbReference>
<dbReference type="RefSeq" id="WP_212774129.1">
    <property type="nucleotide sequence ID" value="NZ_AP024601.1"/>
</dbReference>
<dbReference type="PANTHER" id="PTHR11575">
    <property type="entry name" value="5'-NUCLEOTIDASE-RELATED"/>
    <property type="match status" value="1"/>
</dbReference>
<dbReference type="KEGG" id="pabs:JIR001_05940"/>
<dbReference type="Proteomes" id="UP000677436">
    <property type="component" value="Chromosome"/>
</dbReference>
<dbReference type="AlphaFoldDB" id="A0A8D5UE59"/>
<dbReference type="Gene3D" id="3.90.780.10">
    <property type="entry name" value="5'-Nucleotidase, C-terminal domain"/>
    <property type="match status" value="1"/>
</dbReference>
<gene>
    <name evidence="5" type="primary">yunD</name>
    <name evidence="5" type="ORF">JIR001_05940</name>
</gene>
<dbReference type="InterPro" id="IPR006146">
    <property type="entry name" value="5'-Nucleotdase_CS"/>
</dbReference>